<feature type="region of interest" description="Disordered" evidence="1">
    <location>
        <begin position="385"/>
        <end position="501"/>
    </location>
</feature>
<sequence length="501" mass="56052">MASVLTSNQQVGFRVRQVSPRFKQIPWLTDVTTSVDNFANLNFDHLKNLGRRINERENKVFRVGNHTQFHLHLLLGVDITAVTGADTRIQIVVNETNVTPFSSINLAQAQCLCNVLTPYRIIDMMVALENDQTLSNRSFETNKPVHDSVQNWLEDLVKFKQVYESAQPTSFKAHNHNTSQGPAPNEQNLPSNKLSPLESLMQQFLKSRQRQSYTTIENNLLVCAMHIHYLLNDRSDGNVPIELPSTVEAFVASLLPQQDPSNPNAELEYSEQLQTFYNELGKNMSRPLHAAIWSTWTCLLSGRNRLHSAINRKSLFENFKDVWSSKSPLMVACEDVIMLCIRAGAIGGLEYPTIVDEVYHKLPWSAVLQAKALQHVPRVSIASESASQIPSIPQQTPHNNSNVPEKHSNFAPVQEPTNVDKNPAPQNQIPASDRMDVTHGSSPQVESESDTADTDEDHENDAEENEGDNGTLNCNKTGNAKRKNVDESEDSAAEESRGDNN</sequence>
<feature type="compositionally biased region" description="Polar residues" evidence="1">
    <location>
        <begin position="385"/>
        <end position="403"/>
    </location>
</feature>
<feature type="compositionally biased region" description="Acidic residues" evidence="1">
    <location>
        <begin position="447"/>
        <end position="467"/>
    </location>
</feature>
<feature type="compositionally biased region" description="Polar residues" evidence="1">
    <location>
        <begin position="415"/>
        <end position="430"/>
    </location>
</feature>
<comment type="caution">
    <text evidence="2">The sequence shown here is derived from an EMBL/GenBank/DDBJ whole genome shotgun (WGS) entry which is preliminary data.</text>
</comment>
<dbReference type="InParanoid" id="A0A409WQM3"/>
<accession>A0A409WQM3</accession>
<protein>
    <submittedName>
        <fullName evidence="2">Uncharacterized protein</fullName>
    </submittedName>
</protein>
<dbReference type="EMBL" id="NHTK01005337">
    <property type="protein sequence ID" value="PPQ80790.1"/>
    <property type="molecule type" value="Genomic_DNA"/>
</dbReference>
<evidence type="ECO:0000256" key="1">
    <source>
        <dbReference type="SAM" id="MobiDB-lite"/>
    </source>
</evidence>
<name>A0A409WQM3_9AGAR</name>
<proteinExistence type="predicted"/>
<reference evidence="2 3" key="1">
    <citation type="journal article" date="2018" name="Evol. Lett.">
        <title>Horizontal gene cluster transfer increased hallucinogenic mushroom diversity.</title>
        <authorList>
            <person name="Reynolds H.T."/>
            <person name="Vijayakumar V."/>
            <person name="Gluck-Thaler E."/>
            <person name="Korotkin H.B."/>
            <person name="Matheny P.B."/>
            <person name="Slot J.C."/>
        </authorList>
    </citation>
    <scope>NUCLEOTIDE SEQUENCE [LARGE SCALE GENOMIC DNA]</scope>
    <source>
        <strain evidence="2 3">2629</strain>
    </source>
</reference>
<feature type="region of interest" description="Disordered" evidence="1">
    <location>
        <begin position="171"/>
        <end position="191"/>
    </location>
</feature>
<dbReference type="AlphaFoldDB" id="A0A409WQM3"/>
<keyword evidence="3" id="KW-1185">Reference proteome</keyword>
<dbReference type="Proteomes" id="UP000284842">
    <property type="component" value="Unassembled WGS sequence"/>
</dbReference>
<gene>
    <name evidence="2" type="ORF">CVT24_011509</name>
</gene>
<evidence type="ECO:0000313" key="3">
    <source>
        <dbReference type="Proteomes" id="UP000284842"/>
    </source>
</evidence>
<feature type="non-terminal residue" evidence="2">
    <location>
        <position position="501"/>
    </location>
</feature>
<evidence type="ECO:0000313" key="2">
    <source>
        <dbReference type="EMBL" id="PPQ80790.1"/>
    </source>
</evidence>
<organism evidence="2 3">
    <name type="scientific">Panaeolus cyanescens</name>
    <dbReference type="NCBI Taxonomy" id="181874"/>
    <lineage>
        <taxon>Eukaryota</taxon>
        <taxon>Fungi</taxon>
        <taxon>Dikarya</taxon>
        <taxon>Basidiomycota</taxon>
        <taxon>Agaricomycotina</taxon>
        <taxon>Agaricomycetes</taxon>
        <taxon>Agaricomycetidae</taxon>
        <taxon>Agaricales</taxon>
        <taxon>Agaricineae</taxon>
        <taxon>Galeropsidaceae</taxon>
        <taxon>Panaeolus</taxon>
    </lineage>
</organism>